<evidence type="ECO:0000256" key="9">
    <source>
        <dbReference type="ARBA" id="ARBA00022840"/>
    </source>
</evidence>
<gene>
    <name evidence="13" type="ORF">Mth01_14890</name>
</gene>
<dbReference type="SMART" id="SM00487">
    <property type="entry name" value="DEXDc"/>
    <property type="match status" value="1"/>
</dbReference>
<organism evidence="13 14">
    <name type="scientific">Sphaerimonospora thailandensis</name>
    <dbReference type="NCBI Taxonomy" id="795644"/>
    <lineage>
        <taxon>Bacteria</taxon>
        <taxon>Bacillati</taxon>
        <taxon>Actinomycetota</taxon>
        <taxon>Actinomycetes</taxon>
        <taxon>Streptosporangiales</taxon>
        <taxon>Streptosporangiaceae</taxon>
        <taxon>Sphaerimonospora</taxon>
    </lineage>
</organism>
<dbReference type="AlphaFoldDB" id="A0A8J3R4U8"/>
<reference evidence="13" key="1">
    <citation type="submission" date="2021-01" db="EMBL/GenBank/DDBJ databases">
        <title>Whole genome shotgun sequence of Sphaerimonospora thailandensis NBRC 107569.</title>
        <authorList>
            <person name="Komaki H."/>
            <person name="Tamura T."/>
        </authorList>
    </citation>
    <scope>NUCLEOTIDE SEQUENCE</scope>
    <source>
        <strain evidence="13">NBRC 107569</strain>
    </source>
</reference>
<evidence type="ECO:0000256" key="2">
    <source>
        <dbReference type="ARBA" id="ARBA00008598"/>
    </source>
</evidence>
<comment type="caution">
    <text evidence="13">The sequence shown here is derived from an EMBL/GenBank/DDBJ whole genome shotgun (WGS) entry which is preliminary data.</text>
</comment>
<accession>A0A8J3R4U8</accession>
<evidence type="ECO:0000259" key="12">
    <source>
        <dbReference type="PROSITE" id="PS51192"/>
    </source>
</evidence>
<dbReference type="PANTHER" id="PTHR30195:SF15">
    <property type="entry name" value="TYPE I RESTRICTION ENZYME HINDI ENDONUCLEASE SUBUNIT"/>
    <property type="match status" value="1"/>
</dbReference>
<evidence type="ECO:0000256" key="6">
    <source>
        <dbReference type="ARBA" id="ARBA00022747"/>
    </source>
</evidence>
<protein>
    <recommendedName>
        <fullName evidence="11">Type I restriction enzyme endonuclease subunit</fullName>
        <shortName evidence="11">R protein</shortName>
        <ecNumber evidence="11">3.1.21.3</ecNumber>
    </recommendedName>
</protein>
<dbReference type="GO" id="GO:0005524">
    <property type="term" value="F:ATP binding"/>
    <property type="evidence" value="ECO:0007669"/>
    <property type="project" value="UniProtKB-KW"/>
</dbReference>
<keyword evidence="5 11" id="KW-0547">Nucleotide-binding</keyword>
<evidence type="ECO:0000256" key="11">
    <source>
        <dbReference type="RuleBase" id="RU364115"/>
    </source>
</evidence>
<dbReference type="Pfam" id="PF22679">
    <property type="entry name" value="T1R_D3-like"/>
    <property type="match status" value="1"/>
</dbReference>
<dbReference type="PROSITE" id="PS51192">
    <property type="entry name" value="HELICASE_ATP_BIND_1"/>
    <property type="match status" value="1"/>
</dbReference>
<dbReference type="Gene3D" id="3.40.50.300">
    <property type="entry name" value="P-loop containing nucleotide triphosphate hydrolases"/>
    <property type="match status" value="2"/>
</dbReference>
<comment type="subunit">
    <text evidence="3 11">The type I restriction/modification system is composed of three polypeptides R, M and S.</text>
</comment>
<dbReference type="EMBL" id="BOOG01000013">
    <property type="protein sequence ID" value="GIH69236.1"/>
    <property type="molecule type" value="Genomic_DNA"/>
</dbReference>
<dbReference type="InterPro" id="IPR007409">
    <property type="entry name" value="Restrct_endonuc_type1_HsdR_N"/>
</dbReference>
<keyword evidence="7" id="KW-0255">Endonuclease</keyword>
<dbReference type="Pfam" id="PF18766">
    <property type="entry name" value="SWI2_SNF2"/>
    <property type="match status" value="1"/>
</dbReference>
<evidence type="ECO:0000256" key="10">
    <source>
        <dbReference type="ARBA" id="ARBA00023125"/>
    </source>
</evidence>
<dbReference type="RefSeq" id="WP_204013421.1">
    <property type="nucleotide sequence ID" value="NZ_BOOG01000013.1"/>
</dbReference>
<proteinExistence type="inferred from homology"/>
<dbReference type="Pfam" id="PF11867">
    <property type="entry name" value="T1RH-like_C"/>
    <property type="match status" value="1"/>
</dbReference>
<evidence type="ECO:0000313" key="14">
    <source>
        <dbReference type="Proteomes" id="UP000610966"/>
    </source>
</evidence>
<name>A0A8J3R4U8_9ACTN</name>
<evidence type="ECO:0000256" key="3">
    <source>
        <dbReference type="ARBA" id="ARBA00011296"/>
    </source>
</evidence>
<keyword evidence="9 11" id="KW-0067">ATP-binding</keyword>
<dbReference type="GO" id="GO:0003677">
    <property type="term" value="F:DNA binding"/>
    <property type="evidence" value="ECO:0007669"/>
    <property type="project" value="UniProtKB-KW"/>
</dbReference>
<dbReference type="InterPro" id="IPR014001">
    <property type="entry name" value="Helicase_ATP-bd"/>
</dbReference>
<keyword evidence="10 11" id="KW-0238">DNA-binding</keyword>
<sequence length="1067" mass="120329">MGKPGRPPTEEDWEQYALEWLAEWDWLPVKGTEIAPGADPAQRPSWDELIIGPRLRQAIERINPALPSVAVDDVIAQMLRRESQRAFSANRLMHERLTRGVTVSYRDAHGREQNRTAWLLDFENPSANEFLAVNQVIIKHGRHHRRFDIVCYVNGLPLAVFELKKADDPYGTTESAYRQLQTYVREFGPVGFALPAIVIASDGITARYGTPFTPWEHMAPWNTDEEGQRVQIAHGAALEVLIAGLFDPPRFIDIIANFISFSRKNGGIKRVAKAHQFHAVNLAVSRTLLAAARDGRAGVVWHTQGSGKSLEMEFYAAKILQQPALGNPTIVVLTDRTDLDNQLFEEFAASELLGESPVQVASREGLRRELIQRPTGGIVFSTLQKFSLSKEEREASITDHPLLSDRRNIVVIVDEAHRSHYRFIDGLAKNLRQALPNATFIAFTGTPIATAGANTEAVFGPVIDVYDLTRAVQDGATVKVYYENRHIPVRWRADVDPVQIDERVDDVTAELDEDERREAQHAFSIYEEMIQADGRLAKVAADVIDHWERRREGMKKTTGHRGKGMIVCFSRLVCARLYEEIIKLRPQWHHPDDDKGTIKVVYTSRPSDKASVSQHSRSAAHLKEIQRRAVDADDELELVIVRDMWLTGFDSPPLHTLYIDKPMRGAALMQAVARVNRRFKEKDAGLVVDYLGIAESLTQALAQYTVRDQRERTVGDAIASAADLVVERHDVICGILSGCEWRSVRDSGRRRAHVEAALGAVDYLRDPIREAQDREARLETLPKRFAQAYRTMSAALTLCPTHERVMPLMADIRFFDSVRVYMAKFDEDGRRARGLATTQEIEIALRELAAQALDFGEVVDIYTAAGIEKPDITRLDEVFIERFRQSMRPNLAIEALRRRIEEENREANRLNLVRRNAVTSKIEEMFSKRISAAMNRYTNQALGSAQIIERLIELARELQADRERAVRMGLTEPELAFFDAVAANESAKEVLGDAALVVIARELVEAIRGDAVVDWMERAQVQAKLRSKVRYLLAKHGYPPDGQTEAVKLVLEQTKVLAQEWATTAMG</sequence>
<keyword evidence="4" id="KW-0540">Nuclease</keyword>
<dbReference type="InterPro" id="IPR040980">
    <property type="entry name" value="SWI2_SNF2"/>
</dbReference>
<dbReference type="Pfam" id="PF04313">
    <property type="entry name" value="HSDR_N"/>
    <property type="match status" value="1"/>
</dbReference>
<comment type="similarity">
    <text evidence="2 11">Belongs to the HsdR family.</text>
</comment>
<dbReference type="Proteomes" id="UP000610966">
    <property type="component" value="Unassembled WGS sequence"/>
</dbReference>
<evidence type="ECO:0000256" key="4">
    <source>
        <dbReference type="ARBA" id="ARBA00022722"/>
    </source>
</evidence>
<comment type="catalytic activity">
    <reaction evidence="1 11">
        <text>Endonucleolytic cleavage of DNA to give random double-stranded fragments with terminal 5'-phosphates, ATP is simultaneously hydrolyzed.</text>
        <dbReference type="EC" id="3.1.21.3"/>
    </reaction>
</comment>
<keyword evidence="13" id="KW-0347">Helicase</keyword>
<evidence type="ECO:0000313" key="13">
    <source>
        <dbReference type="EMBL" id="GIH69236.1"/>
    </source>
</evidence>
<dbReference type="InterPro" id="IPR004473">
    <property type="entry name" value="Restrct_endonuc_typeI_HsdR"/>
</dbReference>
<comment type="function">
    <text evidence="11">Subunit R is required for both nuclease and ATPase activities, but not for modification.</text>
</comment>
<dbReference type="InterPro" id="IPR051268">
    <property type="entry name" value="Type-I_R_enzyme_R_subunit"/>
</dbReference>
<dbReference type="SUPFAM" id="SSF52540">
    <property type="entry name" value="P-loop containing nucleoside triphosphate hydrolases"/>
    <property type="match status" value="2"/>
</dbReference>
<keyword evidence="8 11" id="KW-0378">Hydrolase</keyword>
<evidence type="ECO:0000256" key="8">
    <source>
        <dbReference type="ARBA" id="ARBA00022801"/>
    </source>
</evidence>
<keyword evidence="14" id="KW-1185">Reference proteome</keyword>
<feature type="domain" description="Helicase ATP-binding" evidence="12">
    <location>
        <begin position="289"/>
        <end position="465"/>
    </location>
</feature>
<dbReference type="InterPro" id="IPR055180">
    <property type="entry name" value="HsdR_RecA-like_helicase_dom_2"/>
</dbReference>
<dbReference type="CDD" id="cd22332">
    <property type="entry name" value="HsdR_N"/>
    <property type="match status" value="1"/>
</dbReference>
<dbReference type="GO" id="GO:0009307">
    <property type="term" value="P:DNA restriction-modification system"/>
    <property type="evidence" value="ECO:0007669"/>
    <property type="project" value="UniProtKB-KW"/>
</dbReference>
<dbReference type="GO" id="GO:0009035">
    <property type="term" value="F:type I site-specific deoxyribonuclease activity"/>
    <property type="evidence" value="ECO:0007669"/>
    <property type="project" value="UniProtKB-EC"/>
</dbReference>
<dbReference type="GO" id="GO:0004386">
    <property type="term" value="F:helicase activity"/>
    <property type="evidence" value="ECO:0007669"/>
    <property type="project" value="UniProtKB-KW"/>
</dbReference>
<dbReference type="InterPro" id="IPR021810">
    <property type="entry name" value="T1RH-like_C"/>
</dbReference>
<dbReference type="CDD" id="cd18800">
    <property type="entry name" value="SF2_C_EcoR124I-like"/>
    <property type="match status" value="1"/>
</dbReference>
<dbReference type="CDD" id="cd18030">
    <property type="entry name" value="DEXHc_RE_I_HsdR"/>
    <property type="match status" value="1"/>
</dbReference>
<dbReference type="EC" id="3.1.21.3" evidence="11"/>
<dbReference type="InterPro" id="IPR027417">
    <property type="entry name" value="P-loop_NTPase"/>
</dbReference>
<evidence type="ECO:0000256" key="5">
    <source>
        <dbReference type="ARBA" id="ARBA00022741"/>
    </source>
</evidence>
<keyword evidence="6 11" id="KW-0680">Restriction system</keyword>
<dbReference type="PANTHER" id="PTHR30195">
    <property type="entry name" value="TYPE I SITE-SPECIFIC DEOXYRIBONUCLEASE PROTEIN SUBUNIT M AND R"/>
    <property type="match status" value="1"/>
</dbReference>
<dbReference type="NCBIfam" id="TIGR00348">
    <property type="entry name" value="hsdR"/>
    <property type="match status" value="1"/>
</dbReference>
<evidence type="ECO:0000256" key="1">
    <source>
        <dbReference type="ARBA" id="ARBA00000851"/>
    </source>
</evidence>
<evidence type="ECO:0000256" key="7">
    <source>
        <dbReference type="ARBA" id="ARBA00022759"/>
    </source>
</evidence>
<dbReference type="Gene3D" id="3.90.1570.50">
    <property type="match status" value="1"/>
</dbReference>